<keyword evidence="2" id="KW-1185">Reference proteome</keyword>
<organism evidence="1 2">
    <name type="scientific">Gossypium arboreum</name>
    <name type="common">Tree cotton</name>
    <name type="synonym">Gossypium nanking</name>
    <dbReference type="NCBI Taxonomy" id="29729"/>
    <lineage>
        <taxon>Eukaryota</taxon>
        <taxon>Viridiplantae</taxon>
        <taxon>Streptophyta</taxon>
        <taxon>Embryophyta</taxon>
        <taxon>Tracheophyta</taxon>
        <taxon>Spermatophyta</taxon>
        <taxon>Magnoliopsida</taxon>
        <taxon>eudicotyledons</taxon>
        <taxon>Gunneridae</taxon>
        <taxon>Pentapetalae</taxon>
        <taxon>rosids</taxon>
        <taxon>malvids</taxon>
        <taxon>Malvales</taxon>
        <taxon>Malvaceae</taxon>
        <taxon>Malvoideae</taxon>
        <taxon>Gossypium</taxon>
    </lineage>
</organism>
<evidence type="ECO:0000313" key="1">
    <source>
        <dbReference type="EMBL" id="KHG12990.1"/>
    </source>
</evidence>
<protein>
    <submittedName>
        <fullName evidence="1">Uncharacterized protein</fullName>
    </submittedName>
</protein>
<sequence length="13" mass="1441">MEPNNLLHVVACT</sequence>
<reference evidence="2" key="1">
    <citation type="submission" date="2014-09" db="EMBL/GenBank/DDBJ databases">
        <authorList>
            <person name="Mudge J."/>
            <person name="Ramaraj T."/>
            <person name="Lindquist I.E."/>
            <person name="Bharti A.K."/>
            <person name="Sundararajan A."/>
            <person name="Cameron C.T."/>
            <person name="Woodward J.E."/>
            <person name="May G.D."/>
            <person name="Brubaker C."/>
            <person name="Broadhvest J."/>
            <person name="Wilkins T.A."/>
        </authorList>
    </citation>
    <scope>NUCLEOTIDE SEQUENCE</scope>
    <source>
        <strain evidence="2">cv. AKA8401</strain>
    </source>
</reference>
<gene>
    <name evidence="1" type="ORF">F383_16950</name>
</gene>
<name>A0A0B0NJG3_GOSAR</name>
<evidence type="ECO:0000313" key="2">
    <source>
        <dbReference type="Proteomes" id="UP000032142"/>
    </source>
</evidence>
<accession>A0A0B0NJG3</accession>
<dbReference type="Proteomes" id="UP000032142">
    <property type="component" value="Unassembled WGS sequence"/>
</dbReference>
<dbReference type="EMBL" id="KN398658">
    <property type="protein sequence ID" value="KHG12990.1"/>
    <property type="molecule type" value="Genomic_DNA"/>
</dbReference>
<proteinExistence type="predicted"/>